<dbReference type="InterPro" id="IPR036291">
    <property type="entry name" value="NAD(P)-bd_dom_sf"/>
</dbReference>
<dbReference type="SUPFAM" id="SSF51735">
    <property type="entry name" value="NAD(P)-binding Rossmann-fold domains"/>
    <property type="match status" value="1"/>
</dbReference>
<name>A0A6J6I1K4_9ZZZZ</name>
<dbReference type="Gene3D" id="3.40.50.720">
    <property type="entry name" value="NAD(P)-binding Rossmann-like Domain"/>
    <property type="match status" value="1"/>
</dbReference>
<dbReference type="PRINTS" id="PR00081">
    <property type="entry name" value="GDHRDH"/>
</dbReference>
<dbReference type="Pfam" id="PF13561">
    <property type="entry name" value="adh_short_C2"/>
    <property type="match status" value="1"/>
</dbReference>
<comment type="similarity">
    <text evidence="1">Belongs to the short-chain dehydrogenases/reductases (SDR) family.</text>
</comment>
<dbReference type="PRINTS" id="PR00080">
    <property type="entry name" value="SDRFAMILY"/>
</dbReference>
<dbReference type="PANTHER" id="PTHR43943:SF2">
    <property type="entry name" value="DEHYDROGENASE_REDUCTASE 4"/>
    <property type="match status" value="1"/>
</dbReference>
<evidence type="ECO:0000313" key="2">
    <source>
        <dbReference type="EMBL" id="CAB4619206.1"/>
    </source>
</evidence>
<dbReference type="PROSITE" id="PS00061">
    <property type="entry name" value="ADH_SHORT"/>
    <property type="match status" value="1"/>
</dbReference>
<gene>
    <name evidence="2" type="ORF">UFOPK1908_00625</name>
</gene>
<dbReference type="InterPro" id="IPR020904">
    <property type="entry name" value="Sc_DH/Rdtase_CS"/>
</dbReference>
<sequence length="255" mass="27423">MSSYLDNLFSLKDKVIVITGGSRGLGKEMAYGCAQAGAHVVIASRKLENCEEVANDIAEKFGVETMAYGLHVGRWDAIEPFVDAVYERFGRVDVLINNAGMSPIYEKNSDVTEQMFDSVMNLNFKGPYHLTALMGERMAAAGRGSIINVSSSGSIRPSPTIIPYAGAKYALNTMTEGFAKAFGPAVRVNTLMSGTMMTDISKAWDIPSMTVGLQNTTSLKRIGEPHEIVGAAIYLASDASTYTSCAIIRVDGGMY</sequence>
<dbReference type="EMBL" id="CAEZVB010000020">
    <property type="protein sequence ID" value="CAB4619206.1"/>
    <property type="molecule type" value="Genomic_DNA"/>
</dbReference>
<evidence type="ECO:0000256" key="1">
    <source>
        <dbReference type="ARBA" id="ARBA00006484"/>
    </source>
</evidence>
<accession>A0A6J6I1K4</accession>
<protein>
    <submittedName>
        <fullName evidence="2">Unannotated protein</fullName>
    </submittedName>
</protein>
<dbReference type="FunFam" id="3.40.50.720:FF:000084">
    <property type="entry name" value="Short-chain dehydrogenase reductase"/>
    <property type="match status" value="1"/>
</dbReference>
<dbReference type="CDD" id="cd05233">
    <property type="entry name" value="SDR_c"/>
    <property type="match status" value="1"/>
</dbReference>
<reference evidence="2" key="1">
    <citation type="submission" date="2020-05" db="EMBL/GenBank/DDBJ databases">
        <authorList>
            <person name="Chiriac C."/>
            <person name="Salcher M."/>
            <person name="Ghai R."/>
            <person name="Kavagutti S V."/>
        </authorList>
    </citation>
    <scope>NUCLEOTIDE SEQUENCE</scope>
</reference>
<dbReference type="InterPro" id="IPR002347">
    <property type="entry name" value="SDR_fam"/>
</dbReference>
<dbReference type="AlphaFoldDB" id="A0A6J6I1K4"/>
<proteinExistence type="inferred from homology"/>
<organism evidence="2">
    <name type="scientific">freshwater metagenome</name>
    <dbReference type="NCBI Taxonomy" id="449393"/>
    <lineage>
        <taxon>unclassified sequences</taxon>
        <taxon>metagenomes</taxon>
        <taxon>ecological metagenomes</taxon>
    </lineage>
</organism>
<dbReference type="PANTHER" id="PTHR43943">
    <property type="entry name" value="DEHYDROGENASE/REDUCTASE (SDR FAMILY) MEMBER 4"/>
    <property type="match status" value="1"/>
</dbReference>